<dbReference type="AlphaFoldDB" id="A0A4Z1PEP7"/>
<reference evidence="2 3" key="1">
    <citation type="submission" date="2019-04" db="EMBL/GenBank/DDBJ databases">
        <title>High contiguity whole genome sequence and gene annotation resource for two Venturia nashicola isolates.</title>
        <authorList>
            <person name="Prokchorchik M."/>
            <person name="Won K."/>
            <person name="Lee Y."/>
            <person name="Choi E.D."/>
            <person name="Segonzac C."/>
            <person name="Sohn K.H."/>
        </authorList>
    </citation>
    <scope>NUCLEOTIDE SEQUENCE [LARGE SCALE GENOMIC DNA]</scope>
    <source>
        <strain evidence="2 3">PRI2</strain>
    </source>
</reference>
<dbReference type="EMBL" id="SNSC02000001">
    <property type="protein sequence ID" value="TID27423.1"/>
    <property type="molecule type" value="Genomic_DNA"/>
</dbReference>
<organism evidence="2 3">
    <name type="scientific">Venturia nashicola</name>
    <dbReference type="NCBI Taxonomy" id="86259"/>
    <lineage>
        <taxon>Eukaryota</taxon>
        <taxon>Fungi</taxon>
        <taxon>Dikarya</taxon>
        <taxon>Ascomycota</taxon>
        <taxon>Pezizomycotina</taxon>
        <taxon>Dothideomycetes</taxon>
        <taxon>Pleosporomycetidae</taxon>
        <taxon>Venturiales</taxon>
        <taxon>Venturiaceae</taxon>
        <taxon>Venturia</taxon>
    </lineage>
</organism>
<evidence type="ECO:0000313" key="3">
    <source>
        <dbReference type="Proteomes" id="UP000298493"/>
    </source>
</evidence>
<accession>A0A4Z1PEP7</accession>
<gene>
    <name evidence="2" type="ORF">E6O75_ATG00190</name>
</gene>
<name>A0A4Z1PEP7_9PEZI</name>
<protein>
    <submittedName>
        <fullName evidence="2">Uncharacterized protein</fullName>
    </submittedName>
</protein>
<evidence type="ECO:0000256" key="1">
    <source>
        <dbReference type="SAM" id="MobiDB-lite"/>
    </source>
</evidence>
<sequence>MVRGVVRGKDKRVQCDKAPLHGVRVFLALKDGVVLVGQGCCPPSVLFYGLRRCIHHLAYTLTLTHSHSHTYTFTLSLPHSILSLPYQIDLLQLHCCSAAFQSNRNHPPRLTSYHIPNCSVSLSLSSAAREHQPPPHASVELSVRQNHPPAHSIHKNTTPADPLAEVSRQH</sequence>
<proteinExistence type="predicted"/>
<evidence type="ECO:0000313" key="2">
    <source>
        <dbReference type="EMBL" id="TID27423.1"/>
    </source>
</evidence>
<keyword evidence="3" id="KW-1185">Reference proteome</keyword>
<comment type="caution">
    <text evidence="2">The sequence shown here is derived from an EMBL/GenBank/DDBJ whole genome shotgun (WGS) entry which is preliminary data.</text>
</comment>
<dbReference type="Proteomes" id="UP000298493">
    <property type="component" value="Unassembled WGS sequence"/>
</dbReference>
<feature type="region of interest" description="Disordered" evidence="1">
    <location>
        <begin position="129"/>
        <end position="170"/>
    </location>
</feature>